<comment type="caution">
    <text evidence="1">The sequence shown here is derived from an EMBL/GenBank/DDBJ whole genome shotgun (WGS) entry which is preliminary data.</text>
</comment>
<dbReference type="EMBL" id="BMAO01003668">
    <property type="protein sequence ID" value="GFQ89383.1"/>
    <property type="molecule type" value="Genomic_DNA"/>
</dbReference>
<organism evidence="1 2">
    <name type="scientific">Trichonephila clavata</name>
    <name type="common">Joro spider</name>
    <name type="synonym">Nephila clavata</name>
    <dbReference type="NCBI Taxonomy" id="2740835"/>
    <lineage>
        <taxon>Eukaryota</taxon>
        <taxon>Metazoa</taxon>
        <taxon>Ecdysozoa</taxon>
        <taxon>Arthropoda</taxon>
        <taxon>Chelicerata</taxon>
        <taxon>Arachnida</taxon>
        <taxon>Araneae</taxon>
        <taxon>Araneomorphae</taxon>
        <taxon>Entelegynae</taxon>
        <taxon>Araneoidea</taxon>
        <taxon>Nephilidae</taxon>
        <taxon>Trichonephila</taxon>
    </lineage>
</organism>
<dbReference type="AlphaFoldDB" id="A0A8X6GTI7"/>
<accession>A0A8X6GTI7</accession>
<feature type="non-terminal residue" evidence="1">
    <location>
        <position position="1"/>
    </location>
</feature>
<keyword evidence="2" id="KW-1185">Reference proteome</keyword>
<evidence type="ECO:0000313" key="2">
    <source>
        <dbReference type="Proteomes" id="UP000887116"/>
    </source>
</evidence>
<reference evidence="1" key="1">
    <citation type="submission" date="2020-07" db="EMBL/GenBank/DDBJ databases">
        <title>Multicomponent nature underlies the extraordinary mechanical properties of spider dragline silk.</title>
        <authorList>
            <person name="Kono N."/>
            <person name="Nakamura H."/>
            <person name="Mori M."/>
            <person name="Yoshida Y."/>
            <person name="Ohtoshi R."/>
            <person name="Malay A.D."/>
            <person name="Moran D.A.P."/>
            <person name="Tomita M."/>
            <person name="Numata K."/>
            <person name="Arakawa K."/>
        </authorList>
    </citation>
    <scope>NUCLEOTIDE SEQUENCE</scope>
</reference>
<proteinExistence type="predicted"/>
<sequence length="61" mass="7109">QYPDSYRLTGFKSSHGSDPGFIKDRQTELRKLLHVQLNPDSEFSIDVMWKLGVLTQELRDD</sequence>
<evidence type="ECO:0000313" key="1">
    <source>
        <dbReference type="EMBL" id="GFQ89383.1"/>
    </source>
</evidence>
<dbReference type="Proteomes" id="UP000887116">
    <property type="component" value="Unassembled WGS sequence"/>
</dbReference>
<gene>
    <name evidence="1" type="ORF">TNCT_575761</name>
</gene>
<name>A0A8X6GTI7_TRICU</name>
<protein>
    <submittedName>
        <fullName evidence="1">Uncharacterized protein</fullName>
    </submittedName>
</protein>